<feature type="domain" description="MYND-type" evidence="5">
    <location>
        <begin position="666"/>
        <end position="704"/>
    </location>
</feature>
<gene>
    <name evidence="6" type="ORF">K466DRAFT_581180</name>
</gene>
<dbReference type="Gene3D" id="6.10.140.2220">
    <property type="match status" value="1"/>
</dbReference>
<dbReference type="EMBL" id="ML210985">
    <property type="protein sequence ID" value="TFK93224.1"/>
    <property type="molecule type" value="Genomic_DNA"/>
</dbReference>
<evidence type="ECO:0000313" key="7">
    <source>
        <dbReference type="Proteomes" id="UP000308197"/>
    </source>
</evidence>
<dbReference type="Pfam" id="PF01753">
    <property type="entry name" value="zf-MYND"/>
    <property type="match status" value="1"/>
</dbReference>
<evidence type="ECO:0000256" key="3">
    <source>
        <dbReference type="ARBA" id="ARBA00022833"/>
    </source>
</evidence>
<dbReference type="InterPro" id="IPR002893">
    <property type="entry name" value="Znf_MYND"/>
</dbReference>
<reference evidence="6 7" key="1">
    <citation type="journal article" date="2019" name="Nat. Ecol. Evol.">
        <title>Megaphylogeny resolves global patterns of mushroom evolution.</title>
        <authorList>
            <person name="Varga T."/>
            <person name="Krizsan K."/>
            <person name="Foldi C."/>
            <person name="Dima B."/>
            <person name="Sanchez-Garcia M."/>
            <person name="Sanchez-Ramirez S."/>
            <person name="Szollosi G.J."/>
            <person name="Szarkandi J.G."/>
            <person name="Papp V."/>
            <person name="Albert L."/>
            <person name="Andreopoulos W."/>
            <person name="Angelini C."/>
            <person name="Antonin V."/>
            <person name="Barry K.W."/>
            <person name="Bougher N.L."/>
            <person name="Buchanan P."/>
            <person name="Buyck B."/>
            <person name="Bense V."/>
            <person name="Catcheside P."/>
            <person name="Chovatia M."/>
            <person name="Cooper J."/>
            <person name="Damon W."/>
            <person name="Desjardin D."/>
            <person name="Finy P."/>
            <person name="Geml J."/>
            <person name="Haridas S."/>
            <person name="Hughes K."/>
            <person name="Justo A."/>
            <person name="Karasinski D."/>
            <person name="Kautmanova I."/>
            <person name="Kiss B."/>
            <person name="Kocsube S."/>
            <person name="Kotiranta H."/>
            <person name="LaButti K.M."/>
            <person name="Lechner B.E."/>
            <person name="Liimatainen K."/>
            <person name="Lipzen A."/>
            <person name="Lukacs Z."/>
            <person name="Mihaltcheva S."/>
            <person name="Morgado L.N."/>
            <person name="Niskanen T."/>
            <person name="Noordeloos M.E."/>
            <person name="Ohm R.A."/>
            <person name="Ortiz-Santana B."/>
            <person name="Ovrebo C."/>
            <person name="Racz N."/>
            <person name="Riley R."/>
            <person name="Savchenko A."/>
            <person name="Shiryaev A."/>
            <person name="Soop K."/>
            <person name="Spirin V."/>
            <person name="Szebenyi C."/>
            <person name="Tomsovsky M."/>
            <person name="Tulloss R.E."/>
            <person name="Uehling J."/>
            <person name="Grigoriev I.V."/>
            <person name="Vagvolgyi C."/>
            <person name="Papp T."/>
            <person name="Martin F.M."/>
            <person name="Miettinen O."/>
            <person name="Hibbett D.S."/>
            <person name="Nagy L.G."/>
        </authorList>
    </citation>
    <scope>NUCLEOTIDE SEQUENCE [LARGE SCALE GENOMIC DNA]</scope>
    <source>
        <strain evidence="6 7">HHB13444</strain>
    </source>
</reference>
<evidence type="ECO:0000313" key="6">
    <source>
        <dbReference type="EMBL" id="TFK93224.1"/>
    </source>
</evidence>
<evidence type="ECO:0000256" key="4">
    <source>
        <dbReference type="PROSITE-ProRule" id="PRU00134"/>
    </source>
</evidence>
<keyword evidence="3" id="KW-0862">Zinc</keyword>
<dbReference type="GO" id="GO:0008270">
    <property type="term" value="F:zinc ion binding"/>
    <property type="evidence" value="ECO:0007669"/>
    <property type="project" value="UniProtKB-KW"/>
</dbReference>
<keyword evidence="2 4" id="KW-0863">Zinc-finger</keyword>
<protein>
    <recommendedName>
        <fullName evidence="5">MYND-type domain-containing protein</fullName>
    </recommendedName>
</protein>
<keyword evidence="1" id="KW-0479">Metal-binding</keyword>
<dbReference type="InParanoid" id="A0A5C3PTW4"/>
<evidence type="ECO:0000259" key="5">
    <source>
        <dbReference type="PROSITE" id="PS50865"/>
    </source>
</evidence>
<proteinExistence type="predicted"/>
<dbReference type="AlphaFoldDB" id="A0A5C3PTW4"/>
<accession>A0A5C3PTW4</accession>
<sequence>MSQFRPGPTRDRNLEELYTTLFDATYGKGQKYSIRTVRDVLHIPRLTTRSGLRETHERFADISRKLDYVYRTAHARNVFPLVNAVLSLWASMCSDGILCRKLLDQGLLAGTAELLAVDHADQGCLLKLFSLIVRHGSDSVKLEILRHHMLPMIVVLERHLKDPHASEFGVIAVSHCYEAVHPPFSLKNPPGIADGGLALSMEAIVEIFRRSNPSHNLILHGLPILMLHARLCPWDMVDDLTPSLQLFCAMTRSENIILRCAAMWVFLGVYPKELEDATPDLFSPLEFDDSLEDLPADLRAAMESYGIDRCETTLLRRCTEGFLDLLWDFLDDRSLYKFGRTMADILVQGRYVYGDDDIPDYENSDLPFSDWVECMPAAARVLRQHPHGSAADLDRADVLDLEYLIMTKPSAEVEDFARRVMARNPQHAYAHVIFCMRAADHEEVLQVAKDGLQIEHITPYMRRHLLLVLMDRHIAKAWTLLLEATPANARRRRLGTDALLVGLEYAQVLMREAPPDSRDLMRVFNAFILNTLPARGHELSEDLRELRPTLAHLERTKRILDYFGYELPTDQRTVARDLVLRHYKAGVKNWLGFIRRFDRFDKIIRPVVDEGDPSQSPEDPSVERWWDRPMGATLKTLVQGPLKCSCYGSYHGRIDMGPGLVGMYRCASCGATSALVRRCGGCGSACYCNASCQSTHWSRHKDECRR</sequence>
<evidence type="ECO:0000256" key="2">
    <source>
        <dbReference type="ARBA" id="ARBA00022771"/>
    </source>
</evidence>
<dbReference type="PROSITE" id="PS50865">
    <property type="entry name" value="ZF_MYND_2"/>
    <property type="match status" value="1"/>
</dbReference>
<organism evidence="6 7">
    <name type="scientific">Polyporus arcularius HHB13444</name>
    <dbReference type="NCBI Taxonomy" id="1314778"/>
    <lineage>
        <taxon>Eukaryota</taxon>
        <taxon>Fungi</taxon>
        <taxon>Dikarya</taxon>
        <taxon>Basidiomycota</taxon>
        <taxon>Agaricomycotina</taxon>
        <taxon>Agaricomycetes</taxon>
        <taxon>Polyporales</taxon>
        <taxon>Polyporaceae</taxon>
        <taxon>Polyporus</taxon>
    </lineage>
</organism>
<dbReference type="SUPFAM" id="SSF144232">
    <property type="entry name" value="HIT/MYND zinc finger-like"/>
    <property type="match status" value="1"/>
</dbReference>
<name>A0A5C3PTW4_9APHY</name>
<dbReference type="PROSITE" id="PS01360">
    <property type="entry name" value="ZF_MYND_1"/>
    <property type="match status" value="1"/>
</dbReference>
<dbReference type="Proteomes" id="UP000308197">
    <property type="component" value="Unassembled WGS sequence"/>
</dbReference>
<keyword evidence="7" id="KW-1185">Reference proteome</keyword>
<evidence type="ECO:0000256" key="1">
    <source>
        <dbReference type="ARBA" id="ARBA00022723"/>
    </source>
</evidence>